<keyword evidence="2" id="KW-1185">Reference proteome</keyword>
<organism evidence="1 2">
    <name type="scientific">Ramazzottius varieornatus</name>
    <name type="common">Water bear</name>
    <name type="synonym">Tardigrade</name>
    <dbReference type="NCBI Taxonomy" id="947166"/>
    <lineage>
        <taxon>Eukaryota</taxon>
        <taxon>Metazoa</taxon>
        <taxon>Ecdysozoa</taxon>
        <taxon>Tardigrada</taxon>
        <taxon>Eutardigrada</taxon>
        <taxon>Parachela</taxon>
        <taxon>Hypsibioidea</taxon>
        <taxon>Ramazzottiidae</taxon>
        <taxon>Ramazzottius</taxon>
    </lineage>
</organism>
<proteinExistence type="predicted"/>
<protein>
    <submittedName>
        <fullName evidence="1">Uncharacterized protein</fullName>
    </submittedName>
</protein>
<evidence type="ECO:0000313" key="1">
    <source>
        <dbReference type="EMBL" id="GAV06692.1"/>
    </source>
</evidence>
<dbReference type="Proteomes" id="UP000186922">
    <property type="component" value="Unassembled WGS sequence"/>
</dbReference>
<reference evidence="1 2" key="1">
    <citation type="journal article" date="2016" name="Nat. Commun.">
        <title>Extremotolerant tardigrade genome and improved radiotolerance of human cultured cells by tardigrade-unique protein.</title>
        <authorList>
            <person name="Hashimoto T."/>
            <person name="Horikawa D.D."/>
            <person name="Saito Y."/>
            <person name="Kuwahara H."/>
            <person name="Kozuka-Hata H."/>
            <person name="Shin-I T."/>
            <person name="Minakuchi Y."/>
            <person name="Ohishi K."/>
            <person name="Motoyama A."/>
            <person name="Aizu T."/>
            <person name="Enomoto A."/>
            <person name="Kondo K."/>
            <person name="Tanaka S."/>
            <person name="Hara Y."/>
            <person name="Koshikawa S."/>
            <person name="Sagara H."/>
            <person name="Miura T."/>
            <person name="Yokobori S."/>
            <person name="Miyagawa K."/>
            <person name="Suzuki Y."/>
            <person name="Kubo T."/>
            <person name="Oyama M."/>
            <person name="Kohara Y."/>
            <person name="Fujiyama A."/>
            <person name="Arakawa K."/>
            <person name="Katayama T."/>
            <person name="Toyoda A."/>
            <person name="Kunieda T."/>
        </authorList>
    </citation>
    <scope>NUCLEOTIDE SEQUENCE [LARGE SCALE GENOMIC DNA]</scope>
    <source>
        <strain evidence="1 2">YOKOZUNA-1</strain>
    </source>
</reference>
<dbReference type="EMBL" id="BDGG01000014">
    <property type="protein sequence ID" value="GAV06692.1"/>
    <property type="molecule type" value="Genomic_DNA"/>
</dbReference>
<sequence length="90" mass="9993">MEAAQFFLGDALNDEAYSALESLFNFIALKEYQVYHSYNSGYRIRPFADYSEFVGPIFNFLPASATVDTDVDPSVPVLNCPAPTPTPSPY</sequence>
<dbReference type="AlphaFoldDB" id="A0A1D1VZ74"/>
<evidence type="ECO:0000313" key="2">
    <source>
        <dbReference type="Proteomes" id="UP000186922"/>
    </source>
</evidence>
<name>A0A1D1VZ74_RAMVA</name>
<comment type="caution">
    <text evidence="1">The sequence shown here is derived from an EMBL/GenBank/DDBJ whole genome shotgun (WGS) entry which is preliminary data.</text>
</comment>
<gene>
    <name evidence="1" type="primary">RvY_16638-1</name>
    <name evidence="1" type="synonym">RvY_16638.1</name>
    <name evidence="1" type="ORF">RvY_16638</name>
</gene>
<accession>A0A1D1VZ74</accession>